<comment type="similarity">
    <text evidence="1">Belongs to the protein disulfide isomerase family.</text>
</comment>
<dbReference type="PRINTS" id="PR00421">
    <property type="entry name" value="THIOREDOXIN"/>
</dbReference>
<name>V6LR04_9EUKA</name>
<feature type="disulfide bond" description="Redox-active" evidence="6">
    <location>
        <begin position="35"/>
        <end position="38"/>
    </location>
</feature>
<dbReference type="GO" id="GO:0003756">
    <property type="term" value="F:protein disulfide isomerase activity"/>
    <property type="evidence" value="ECO:0007669"/>
    <property type="project" value="InterPro"/>
</dbReference>
<reference evidence="8" key="1">
    <citation type="journal article" date="2014" name="PLoS Genet.">
        <title>The Genome of Spironucleus salmonicida Highlights a Fish Pathogen Adapted to Fluctuating Environments.</title>
        <authorList>
            <person name="Xu F."/>
            <person name="Jerlstrom-Hultqvist J."/>
            <person name="Einarsson E."/>
            <person name="Astvaldsson A."/>
            <person name="Svard S.G."/>
            <person name="Andersson J.O."/>
        </authorList>
    </citation>
    <scope>NUCLEOTIDE SEQUENCE</scope>
</reference>
<evidence type="ECO:0000256" key="2">
    <source>
        <dbReference type="ARBA" id="ARBA00022729"/>
    </source>
</evidence>
<evidence type="ECO:0000256" key="5">
    <source>
        <dbReference type="PIRNR" id="PIRNR000077"/>
    </source>
</evidence>
<dbReference type="Pfam" id="PF00085">
    <property type="entry name" value="Thioredoxin"/>
    <property type="match status" value="1"/>
</dbReference>
<accession>V6LR04</accession>
<keyword evidence="2" id="KW-0732">Signal</keyword>
<evidence type="ECO:0000256" key="3">
    <source>
        <dbReference type="ARBA" id="ARBA00022737"/>
    </source>
</evidence>
<evidence type="ECO:0000256" key="6">
    <source>
        <dbReference type="PIRSR" id="PIRSR000077-4"/>
    </source>
</evidence>
<dbReference type="InterPro" id="IPR036249">
    <property type="entry name" value="Thioredoxin-like_sf"/>
</dbReference>
<keyword evidence="4 6" id="KW-1015">Disulfide bond</keyword>
<dbReference type="AlphaFoldDB" id="V6LR04"/>
<dbReference type="NCBIfam" id="TIGR01126">
    <property type="entry name" value="pdi_dom"/>
    <property type="match status" value="1"/>
</dbReference>
<keyword evidence="6" id="KW-0676">Redox-active center</keyword>
<gene>
    <name evidence="8" type="ORF">SS50377_12820</name>
</gene>
<dbReference type="GO" id="GO:0015035">
    <property type="term" value="F:protein-disulfide reductase activity"/>
    <property type="evidence" value="ECO:0007669"/>
    <property type="project" value="InterPro"/>
</dbReference>
<proteinExistence type="inferred from homology"/>
<keyword evidence="3" id="KW-0677">Repeat</keyword>
<organism evidence="8">
    <name type="scientific">Spironucleus salmonicida</name>
    <dbReference type="NCBI Taxonomy" id="348837"/>
    <lineage>
        <taxon>Eukaryota</taxon>
        <taxon>Metamonada</taxon>
        <taxon>Diplomonadida</taxon>
        <taxon>Hexamitidae</taxon>
        <taxon>Hexamitinae</taxon>
        <taxon>Spironucleus</taxon>
    </lineage>
</organism>
<dbReference type="Gene3D" id="3.40.30.10">
    <property type="entry name" value="Glutaredoxin"/>
    <property type="match status" value="1"/>
</dbReference>
<protein>
    <recommendedName>
        <fullName evidence="5">Thioredoxin</fullName>
    </recommendedName>
</protein>
<comment type="similarity">
    <text evidence="5">Belongs to the thioredoxin family.</text>
</comment>
<evidence type="ECO:0000256" key="4">
    <source>
        <dbReference type="ARBA" id="ARBA00023157"/>
    </source>
</evidence>
<dbReference type="InterPro" id="IPR005746">
    <property type="entry name" value="Thioredoxin"/>
</dbReference>
<dbReference type="SUPFAM" id="SSF52833">
    <property type="entry name" value="Thioredoxin-like"/>
    <property type="match status" value="1"/>
</dbReference>
<dbReference type="InterPro" id="IPR013766">
    <property type="entry name" value="Thioredoxin_domain"/>
</dbReference>
<dbReference type="PANTHER" id="PTHR45672:SF3">
    <property type="entry name" value="THIOREDOXIN DOMAIN-CONTAINING PROTEIN 5"/>
    <property type="match status" value="1"/>
</dbReference>
<dbReference type="InterPro" id="IPR051063">
    <property type="entry name" value="PDI"/>
</dbReference>
<evidence type="ECO:0000259" key="7">
    <source>
        <dbReference type="PROSITE" id="PS51352"/>
    </source>
</evidence>
<dbReference type="PROSITE" id="PS00194">
    <property type="entry name" value="THIOREDOXIN_1"/>
    <property type="match status" value="1"/>
</dbReference>
<dbReference type="GO" id="GO:0005783">
    <property type="term" value="C:endoplasmic reticulum"/>
    <property type="evidence" value="ECO:0007669"/>
    <property type="project" value="TreeGrafter"/>
</dbReference>
<dbReference type="PIRSF" id="PIRSF000077">
    <property type="entry name" value="Thioredoxin"/>
    <property type="match status" value="1"/>
</dbReference>
<dbReference type="PROSITE" id="PS51352">
    <property type="entry name" value="THIOREDOXIN_2"/>
    <property type="match status" value="1"/>
</dbReference>
<dbReference type="PANTHER" id="PTHR45672">
    <property type="entry name" value="PROTEIN DISULFIDE-ISOMERASE C17H9.14C-RELATED"/>
    <property type="match status" value="1"/>
</dbReference>
<feature type="domain" description="Thioredoxin" evidence="7">
    <location>
        <begin position="1"/>
        <end position="110"/>
    </location>
</feature>
<sequence>MLILALQAVQDLSTTFDEHIATGKPTLVKFFAPWCGHCKSLAPKFEELSTITDKVVIAEVDCTQATEVCQAQEVRGYPTLKFFNNGQYVENYKGAREAEAIKDWLHERVQ</sequence>
<dbReference type="VEuPathDB" id="GiardiaDB:SS50377_20681"/>
<evidence type="ECO:0000313" key="8">
    <source>
        <dbReference type="EMBL" id="EST47112.1"/>
    </source>
</evidence>
<evidence type="ECO:0000256" key="1">
    <source>
        <dbReference type="ARBA" id="ARBA00006347"/>
    </source>
</evidence>
<dbReference type="InterPro" id="IPR005788">
    <property type="entry name" value="PDI_thioredoxin-like_dom"/>
</dbReference>
<dbReference type="InterPro" id="IPR017937">
    <property type="entry name" value="Thioredoxin_CS"/>
</dbReference>
<dbReference type="GO" id="GO:0006457">
    <property type="term" value="P:protein folding"/>
    <property type="evidence" value="ECO:0007669"/>
    <property type="project" value="TreeGrafter"/>
</dbReference>
<dbReference type="EMBL" id="KI546047">
    <property type="protein sequence ID" value="EST47112.1"/>
    <property type="molecule type" value="Genomic_DNA"/>
</dbReference>